<dbReference type="SUPFAM" id="SSF53756">
    <property type="entry name" value="UDP-Glycosyltransferase/glycogen phosphorylase"/>
    <property type="match status" value="1"/>
</dbReference>
<comment type="caution">
    <text evidence="6">The sequence shown here is derived from an EMBL/GenBank/DDBJ whole genome shotgun (WGS) entry which is preliminary data.</text>
</comment>
<dbReference type="Pfam" id="PF06722">
    <property type="entry name" value="EryCIII-like_C"/>
    <property type="match status" value="1"/>
</dbReference>
<dbReference type="GO" id="GO:0017000">
    <property type="term" value="P:antibiotic biosynthetic process"/>
    <property type="evidence" value="ECO:0007669"/>
    <property type="project" value="UniProtKB-ARBA"/>
</dbReference>
<proteinExistence type="inferred from homology"/>
<organism evidence="6 7">
    <name type="scientific">Actinoplanes teichomyceticus</name>
    <dbReference type="NCBI Taxonomy" id="1867"/>
    <lineage>
        <taxon>Bacteria</taxon>
        <taxon>Bacillati</taxon>
        <taxon>Actinomycetota</taxon>
        <taxon>Actinomycetes</taxon>
        <taxon>Micromonosporales</taxon>
        <taxon>Micromonosporaceae</taxon>
        <taxon>Actinoplanes</taxon>
    </lineage>
</organism>
<dbReference type="GO" id="GO:0016758">
    <property type="term" value="F:hexosyltransferase activity"/>
    <property type="evidence" value="ECO:0007669"/>
    <property type="project" value="UniProtKB-ARBA"/>
</dbReference>
<dbReference type="Proteomes" id="UP000320239">
    <property type="component" value="Unassembled WGS sequence"/>
</dbReference>
<dbReference type="AlphaFoldDB" id="A0A561WKA0"/>
<dbReference type="EMBL" id="VIWY01000002">
    <property type="protein sequence ID" value="TWG24295.1"/>
    <property type="molecule type" value="Genomic_DNA"/>
</dbReference>
<reference evidence="6 7" key="1">
    <citation type="submission" date="2019-06" db="EMBL/GenBank/DDBJ databases">
        <title>Sequencing the genomes of 1000 actinobacteria strains.</title>
        <authorList>
            <person name="Klenk H.-P."/>
        </authorList>
    </citation>
    <scope>NUCLEOTIDE SEQUENCE [LARGE SCALE GENOMIC DNA]</scope>
    <source>
        <strain evidence="6 7">DSM 43866</strain>
    </source>
</reference>
<dbReference type="CDD" id="cd03784">
    <property type="entry name" value="GT1_Gtf-like"/>
    <property type="match status" value="1"/>
</dbReference>
<evidence type="ECO:0000259" key="5">
    <source>
        <dbReference type="Pfam" id="PF21036"/>
    </source>
</evidence>
<sequence length="369" mass="38964">MRVLFLSTAGFGTVSPLVPLTWAFRAAGHDVLVGTFGEGFVAGHAGLPIADIAPGFRMEDYVGGVIAADPTHLRQGRAAARRRDMEFVVALFEGVNRRLLANATRLARTWRPDLVVHEEMAAMGPLVAAAIDVPAVRVSVTFGDGLAMQRSFARRLADLHEGPRRPGGGLSLILPPPSMLVEPGGWPMRFVAYSGGGVRPDWLAERPRCRRVAVTVGTVTPTLLGPDLMLRMVGAARDVDAEFVLALGGAPVDSFGPLPPNVRAAAWLPLDIVLTTCDAIVHHGGANTAMAALDAGVPQLVLPDFADRFITADAICARGAGLSAEPADLTAALLDQLLSDGALRAAARDVRTEIRQLPTPAEIVGRLTR</sequence>
<dbReference type="OrthoDB" id="5488434at2"/>
<keyword evidence="3 6" id="KW-0808">Transferase</keyword>
<evidence type="ECO:0000259" key="4">
    <source>
        <dbReference type="Pfam" id="PF06722"/>
    </source>
</evidence>
<dbReference type="InterPro" id="IPR002213">
    <property type="entry name" value="UDP_glucos_trans"/>
</dbReference>
<gene>
    <name evidence="6" type="ORF">FHX34_102848</name>
</gene>
<comment type="similarity">
    <text evidence="1">Belongs to the glycosyltransferase 28 family.</text>
</comment>
<dbReference type="RefSeq" id="WP_122977439.1">
    <property type="nucleotide sequence ID" value="NZ_BOMX01000077.1"/>
</dbReference>
<dbReference type="PANTHER" id="PTHR48050">
    <property type="entry name" value="STEROL 3-BETA-GLUCOSYLTRANSFERASE"/>
    <property type="match status" value="1"/>
</dbReference>
<evidence type="ECO:0000313" key="7">
    <source>
        <dbReference type="Proteomes" id="UP000320239"/>
    </source>
</evidence>
<protein>
    <submittedName>
        <fullName evidence="6">UDP:flavonoid glycosyltransferase YjiC (YdhE family)</fullName>
    </submittedName>
</protein>
<evidence type="ECO:0000256" key="2">
    <source>
        <dbReference type="ARBA" id="ARBA00022676"/>
    </source>
</evidence>
<dbReference type="Gene3D" id="3.40.50.2000">
    <property type="entry name" value="Glycogen Phosphorylase B"/>
    <property type="match status" value="2"/>
</dbReference>
<evidence type="ECO:0000256" key="3">
    <source>
        <dbReference type="ARBA" id="ARBA00022679"/>
    </source>
</evidence>
<dbReference type="InterPro" id="IPR048284">
    <property type="entry name" value="EryCIII-like_N"/>
</dbReference>
<feature type="domain" description="Erythromycin biosynthesis protein CIII-like N-terminal" evidence="5">
    <location>
        <begin position="22"/>
        <end position="217"/>
    </location>
</feature>
<dbReference type="PANTHER" id="PTHR48050:SF13">
    <property type="entry name" value="STEROL 3-BETA-GLUCOSYLTRANSFERASE UGT80A2"/>
    <property type="match status" value="1"/>
</dbReference>
<dbReference type="GO" id="GO:0008194">
    <property type="term" value="F:UDP-glycosyltransferase activity"/>
    <property type="evidence" value="ECO:0007669"/>
    <property type="project" value="InterPro"/>
</dbReference>
<dbReference type="InterPro" id="IPR010610">
    <property type="entry name" value="EryCIII-like_C"/>
</dbReference>
<name>A0A561WKA0_ACTTI</name>
<evidence type="ECO:0000256" key="1">
    <source>
        <dbReference type="ARBA" id="ARBA00006962"/>
    </source>
</evidence>
<evidence type="ECO:0000313" key="6">
    <source>
        <dbReference type="EMBL" id="TWG24295.1"/>
    </source>
</evidence>
<keyword evidence="2" id="KW-0328">Glycosyltransferase</keyword>
<dbReference type="InterPro" id="IPR050426">
    <property type="entry name" value="Glycosyltransferase_28"/>
</dbReference>
<keyword evidence="7" id="KW-1185">Reference proteome</keyword>
<accession>A0A561WKA0</accession>
<dbReference type="Pfam" id="PF21036">
    <property type="entry name" value="EryCIII-like_N"/>
    <property type="match status" value="1"/>
</dbReference>
<feature type="domain" description="Erythromycin biosynthesis protein CIII-like C-terminal" evidence="4">
    <location>
        <begin position="232"/>
        <end position="367"/>
    </location>
</feature>
<dbReference type="FunFam" id="3.40.50.2000:FF:000072">
    <property type="entry name" value="Glycosyl transferase"/>
    <property type="match status" value="1"/>
</dbReference>